<evidence type="ECO:0000256" key="4">
    <source>
        <dbReference type="ARBA" id="ARBA00022737"/>
    </source>
</evidence>
<keyword evidence="5 11" id="KW-0863">Zinc-finger</keyword>
<dbReference type="PANTHER" id="PTHR24381">
    <property type="entry name" value="ZINC FINGER PROTEIN"/>
    <property type="match status" value="1"/>
</dbReference>
<dbReference type="InterPro" id="IPR036236">
    <property type="entry name" value="Znf_C2H2_sf"/>
</dbReference>
<evidence type="ECO:0000259" key="12">
    <source>
        <dbReference type="PROSITE" id="PS50157"/>
    </source>
</evidence>
<evidence type="ECO:0000256" key="2">
    <source>
        <dbReference type="ARBA" id="ARBA00006991"/>
    </source>
</evidence>
<evidence type="ECO:0000256" key="9">
    <source>
        <dbReference type="ARBA" id="ARBA00023163"/>
    </source>
</evidence>
<organism evidence="13 14">
    <name type="scientific">Diploptera punctata</name>
    <name type="common">Pacific beetle cockroach</name>
    <dbReference type="NCBI Taxonomy" id="6984"/>
    <lineage>
        <taxon>Eukaryota</taxon>
        <taxon>Metazoa</taxon>
        <taxon>Ecdysozoa</taxon>
        <taxon>Arthropoda</taxon>
        <taxon>Hexapoda</taxon>
        <taxon>Insecta</taxon>
        <taxon>Pterygota</taxon>
        <taxon>Neoptera</taxon>
        <taxon>Polyneoptera</taxon>
        <taxon>Dictyoptera</taxon>
        <taxon>Blattodea</taxon>
        <taxon>Blaberoidea</taxon>
        <taxon>Blaberidae</taxon>
        <taxon>Diplopterinae</taxon>
        <taxon>Diploptera</taxon>
    </lineage>
</organism>
<dbReference type="FunFam" id="3.30.160.60:FF:000325">
    <property type="entry name" value="ZFP90 zinc finger protein"/>
    <property type="match status" value="1"/>
</dbReference>
<dbReference type="PANTHER" id="PTHR24381:SF393">
    <property type="entry name" value="CHROMATIN-LINKED ADAPTOR FOR MSL PROTEINS, ISOFORM B"/>
    <property type="match status" value="1"/>
</dbReference>
<dbReference type="PROSITE" id="PS50157">
    <property type="entry name" value="ZINC_FINGER_C2H2_2"/>
    <property type="match status" value="7"/>
</dbReference>
<dbReference type="FunFam" id="3.30.160.60:FF:000446">
    <property type="entry name" value="Zinc finger protein"/>
    <property type="match status" value="1"/>
</dbReference>
<dbReference type="FunFam" id="3.30.160.60:FF:002343">
    <property type="entry name" value="Zinc finger protein 33A"/>
    <property type="match status" value="1"/>
</dbReference>
<dbReference type="GO" id="GO:0008270">
    <property type="term" value="F:zinc ion binding"/>
    <property type="evidence" value="ECO:0007669"/>
    <property type="project" value="UniProtKB-KW"/>
</dbReference>
<feature type="non-terminal residue" evidence="13">
    <location>
        <position position="387"/>
    </location>
</feature>
<feature type="domain" description="C2H2-type" evidence="12">
    <location>
        <begin position="237"/>
        <end position="264"/>
    </location>
</feature>
<keyword evidence="8" id="KW-0238">DNA-binding</keyword>
<evidence type="ECO:0000256" key="10">
    <source>
        <dbReference type="ARBA" id="ARBA00023242"/>
    </source>
</evidence>
<dbReference type="InterPro" id="IPR013087">
    <property type="entry name" value="Znf_C2H2_type"/>
</dbReference>
<evidence type="ECO:0000313" key="14">
    <source>
        <dbReference type="Proteomes" id="UP001233999"/>
    </source>
</evidence>
<gene>
    <name evidence="13" type="ORF">L9F63_008895</name>
</gene>
<reference evidence="13" key="1">
    <citation type="journal article" date="2023" name="IScience">
        <title>Live-bearing cockroach genome reveals convergent evolutionary mechanisms linked to viviparity in insects and beyond.</title>
        <authorList>
            <person name="Fouks B."/>
            <person name="Harrison M.C."/>
            <person name="Mikhailova A.A."/>
            <person name="Marchal E."/>
            <person name="English S."/>
            <person name="Carruthers M."/>
            <person name="Jennings E.C."/>
            <person name="Chiamaka E.L."/>
            <person name="Frigard R.A."/>
            <person name="Pippel M."/>
            <person name="Attardo G.M."/>
            <person name="Benoit J.B."/>
            <person name="Bornberg-Bauer E."/>
            <person name="Tobe S.S."/>
        </authorList>
    </citation>
    <scope>NUCLEOTIDE SEQUENCE</scope>
    <source>
        <strain evidence="13">Stay&amp;Tobe</strain>
    </source>
</reference>
<evidence type="ECO:0000256" key="1">
    <source>
        <dbReference type="ARBA" id="ARBA00004123"/>
    </source>
</evidence>
<feature type="domain" description="C2H2-type" evidence="12">
    <location>
        <begin position="150"/>
        <end position="177"/>
    </location>
</feature>
<evidence type="ECO:0000256" key="5">
    <source>
        <dbReference type="ARBA" id="ARBA00022771"/>
    </source>
</evidence>
<sequence length="387" mass="45897">MEFQAIKHEDGLIQTEIEPQDMRVEIKSEFFTVYYCPARVVVSQLTPCFIQRIFRTISHTLDKIPYDDVPDIDVNIIDVCSFQVEENEGSLDKLVENSQENVTTFHPNVLLIEEDKCVVSTNNVVNNYSPSQHSKTRRKDDLGPHLSKVFKCAVCNRGFSYKSHCRRHELIHSKEEKLKSFKCDVCYKLFPYKSHYNRHILIHRGEKPFKCSLCNKAYRWKSYLKIHIRVHSNDKPFKCSFCHRVFSMLSNFKRHERVHSGEKPLKCFKCDHCDKLFSDKCNLRRHMNIHSNKPFKCTFCNRVFSDKSNLRRHNRIHTNDKPLKIFECDFCNKLFSDKSNLNRHLIIHYNDKGFKCPICNKCYASRNLFTKHSQGPLFFVLIIIWQE</sequence>
<dbReference type="GO" id="GO:0000981">
    <property type="term" value="F:DNA-binding transcription factor activity, RNA polymerase II-specific"/>
    <property type="evidence" value="ECO:0007669"/>
    <property type="project" value="TreeGrafter"/>
</dbReference>
<evidence type="ECO:0000256" key="11">
    <source>
        <dbReference type="PROSITE-ProRule" id="PRU00042"/>
    </source>
</evidence>
<feature type="domain" description="C2H2-type" evidence="12">
    <location>
        <begin position="295"/>
        <end position="322"/>
    </location>
</feature>
<reference evidence="13" key="2">
    <citation type="submission" date="2023-05" db="EMBL/GenBank/DDBJ databases">
        <authorList>
            <person name="Fouks B."/>
        </authorList>
    </citation>
    <scope>NUCLEOTIDE SEQUENCE</scope>
    <source>
        <strain evidence="13">Stay&amp;Tobe</strain>
        <tissue evidence="13">Testes</tissue>
    </source>
</reference>
<proteinExistence type="inferred from homology"/>
<protein>
    <recommendedName>
        <fullName evidence="12">C2H2-type domain-containing protein</fullName>
    </recommendedName>
</protein>
<evidence type="ECO:0000256" key="6">
    <source>
        <dbReference type="ARBA" id="ARBA00022833"/>
    </source>
</evidence>
<dbReference type="SMART" id="SM00355">
    <property type="entry name" value="ZnF_C2H2"/>
    <property type="match status" value="8"/>
</dbReference>
<dbReference type="Proteomes" id="UP001233999">
    <property type="component" value="Unassembled WGS sequence"/>
</dbReference>
<evidence type="ECO:0000256" key="8">
    <source>
        <dbReference type="ARBA" id="ARBA00023125"/>
    </source>
</evidence>
<keyword evidence="10" id="KW-0539">Nucleus</keyword>
<comment type="caution">
    <text evidence="13">The sequence shown here is derived from an EMBL/GenBank/DDBJ whole genome shotgun (WGS) entry which is preliminary data.</text>
</comment>
<feature type="domain" description="C2H2-type" evidence="12">
    <location>
        <begin position="181"/>
        <end position="208"/>
    </location>
</feature>
<keyword evidence="9" id="KW-0804">Transcription</keyword>
<feature type="domain" description="C2H2-type" evidence="12">
    <location>
        <begin position="326"/>
        <end position="353"/>
    </location>
</feature>
<feature type="domain" description="C2H2-type" evidence="12">
    <location>
        <begin position="209"/>
        <end position="236"/>
    </location>
</feature>
<dbReference type="EMBL" id="JASPKZ010010684">
    <property type="protein sequence ID" value="KAJ9573732.1"/>
    <property type="molecule type" value="Genomic_DNA"/>
</dbReference>
<comment type="subcellular location">
    <subcellularLocation>
        <location evidence="1">Nucleus</location>
    </subcellularLocation>
</comment>
<accession>A0AAD8E258</accession>
<dbReference type="PROSITE" id="PS00028">
    <property type="entry name" value="ZINC_FINGER_C2H2_1"/>
    <property type="match status" value="7"/>
</dbReference>
<evidence type="ECO:0000313" key="13">
    <source>
        <dbReference type="EMBL" id="KAJ9573732.1"/>
    </source>
</evidence>
<dbReference type="GO" id="GO:0005634">
    <property type="term" value="C:nucleus"/>
    <property type="evidence" value="ECO:0007669"/>
    <property type="project" value="UniProtKB-SubCell"/>
</dbReference>
<dbReference type="Gene3D" id="3.30.160.60">
    <property type="entry name" value="Classic Zinc Finger"/>
    <property type="match status" value="7"/>
</dbReference>
<dbReference type="Pfam" id="PF00096">
    <property type="entry name" value="zf-C2H2"/>
    <property type="match status" value="7"/>
</dbReference>
<dbReference type="SUPFAM" id="SSF57667">
    <property type="entry name" value="beta-beta-alpha zinc fingers"/>
    <property type="match status" value="5"/>
</dbReference>
<dbReference type="AlphaFoldDB" id="A0AAD8E258"/>
<keyword evidence="14" id="KW-1185">Reference proteome</keyword>
<keyword evidence="3" id="KW-0479">Metal-binding</keyword>
<keyword evidence="6" id="KW-0862">Zinc</keyword>
<evidence type="ECO:0000256" key="3">
    <source>
        <dbReference type="ARBA" id="ARBA00022723"/>
    </source>
</evidence>
<evidence type="ECO:0000256" key="7">
    <source>
        <dbReference type="ARBA" id="ARBA00023015"/>
    </source>
</evidence>
<keyword evidence="7" id="KW-0805">Transcription regulation</keyword>
<feature type="domain" description="C2H2-type" evidence="12">
    <location>
        <begin position="268"/>
        <end position="295"/>
    </location>
</feature>
<name>A0AAD8E258_DIPPU</name>
<dbReference type="GO" id="GO:0000977">
    <property type="term" value="F:RNA polymerase II transcription regulatory region sequence-specific DNA binding"/>
    <property type="evidence" value="ECO:0007669"/>
    <property type="project" value="TreeGrafter"/>
</dbReference>
<dbReference type="FunFam" id="3.30.160.60:FF:001235">
    <property type="entry name" value="Si:ch211-119o8.6"/>
    <property type="match status" value="1"/>
</dbReference>
<keyword evidence="4" id="KW-0677">Repeat</keyword>
<comment type="similarity">
    <text evidence="2">Belongs to the krueppel C2H2-type zinc-finger protein family.</text>
</comment>